<keyword evidence="3" id="KW-1185">Reference proteome</keyword>
<dbReference type="Proteomes" id="UP000629098">
    <property type="component" value="Unassembled WGS sequence"/>
</dbReference>
<protein>
    <submittedName>
        <fullName evidence="2">Uncharacterized protein</fullName>
    </submittedName>
</protein>
<organism evidence="2 3">
    <name type="scientific">Iningainema tapete BLCC-T55</name>
    <dbReference type="NCBI Taxonomy" id="2748662"/>
    <lineage>
        <taxon>Bacteria</taxon>
        <taxon>Bacillati</taxon>
        <taxon>Cyanobacteriota</taxon>
        <taxon>Cyanophyceae</taxon>
        <taxon>Nostocales</taxon>
        <taxon>Scytonemataceae</taxon>
        <taxon>Iningainema tapete</taxon>
    </lineage>
</organism>
<evidence type="ECO:0000313" key="3">
    <source>
        <dbReference type="Proteomes" id="UP000629098"/>
    </source>
</evidence>
<name>A0A8J6XPD5_9CYAN</name>
<accession>A0A8J6XPD5</accession>
<comment type="caution">
    <text evidence="2">The sequence shown here is derived from an EMBL/GenBank/DDBJ whole genome shotgun (WGS) entry which is preliminary data.</text>
</comment>
<evidence type="ECO:0000256" key="1">
    <source>
        <dbReference type="SAM" id="MobiDB-lite"/>
    </source>
</evidence>
<reference evidence="2" key="1">
    <citation type="submission" date="2020-09" db="EMBL/GenBank/DDBJ databases">
        <title>Iningainema tapete sp. nov. (Scytonemataceae, Cyanobacteria) from greenhouses in central Florida (USA) produces two types of nodularin with biosynthetic potential for microcystin-LR and anabaenopeptins.</title>
        <authorList>
            <person name="Berthold D.E."/>
            <person name="Lefler F.W."/>
            <person name="Huang I.-S."/>
            <person name="Abdulla H."/>
            <person name="Zimba P.V."/>
            <person name="Laughinghouse H.D. IV."/>
        </authorList>
    </citation>
    <scope>NUCLEOTIDE SEQUENCE</scope>
    <source>
        <strain evidence="2">BLCCT55</strain>
    </source>
</reference>
<dbReference type="EMBL" id="JACXAE010000103">
    <property type="protein sequence ID" value="MBD2776997.1"/>
    <property type="molecule type" value="Genomic_DNA"/>
</dbReference>
<sequence>MESESSGSATTERAVATRTRRLKKKTEPDKSKELKKKNAHLPELRNQELVELRPKGHSYLVYVIETAIKFLVIGLNSLRGIEKNFEILTIHWRCSTPNFNTIRQWSLRLGLYELNRQKEYREDWIFILDMTLELGAAKCLVILGISQEKLTRIIQKEVRSLQHEDVEVLSIEIMEKTPGTLISEKLKKLAERVGNPVQIVSDWGSDIKKGIALYRQDNPGILATYDITHKMANLLKKELLPDERFQNFLRQCSLTRQQVQQTKLYFLIPPKQRNKARYHNVDVLIEWAIKVMKYESQQDFYLISTTYSLDDEALSLLSSTLSADILTILKNMTPQVYENRNKFTEALLNHLGKELWQVHGEFICQCSDLGRRKFYAKFGWLFDYQQDIHTYTEIFTQIRSVQVQLKTQGLHSQSSQEWLNTISTYSFTPRGQ</sequence>
<feature type="non-terminal residue" evidence="2">
    <location>
        <position position="432"/>
    </location>
</feature>
<dbReference type="AlphaFoldDB" id="A0A8J6XPD5"/>
<dbReference type="RefSeq" id="WP_190836070.1">
    <property type="nucleotide sequence ID" value="NZ_CAWPPI010000103.1"/>
</dbReference>
<feature type="region of interest" description="Disordered" evidence="1">
    <location>
        <begin position="1"/>
        <end position="38"/>
    </location>
</feature>
<proteinExistence type="predicted"/>
<gene>
    <name evidence="2" type="ORF">ICL16_34345</name>
</gene>
<evidence type="ECO:0000313" key="2">
    <source>
        <dbReference type="EMBL" id="MBD2776997.1"/>
    </source>
</evidence>